<organism evidence="1 2">
    <name type="scientific">Plantactinospora sonchi</name>
    <dbReference type="NCBI Taxonomy" id="1544735"/>
    <lineage>
        <taxon>Bacteria</taxon>
        <taxon>Bacillati</taxon>
        <taxon>Actinomycetota</taxon>
        <taxon>Actinomycetes</taxon>
        <taxon>Micromonosporales</taxon>
        <taxon>Micromonosporaceae</taxon>
        <taxon>Plantactinospora</taxon>
    </lineage>
</organism>
<gene>
    <name evidence="1" type="ORF">V1633_30670</name>
</gene>
<name>A0ABU7S353_9ACTN</name>
<evidence type="ECO:0000313" key="1">
    <source>
        <dbReference type="EMBL" id="MEE6262854.1"/>
    </source>
</evidence>
<sequence>MEVDRAVVEHVVAHRPLSDAVVRALNPHATVADLRRDVVAIGYPVTVV</sequence>
<evidence type="ECO:0000313" key="2">
    <source>
        <dbReference type="Proteomes" id="UP001332243"/>
    </source>
</evidence>
<protein>
    <submittedName>
        <fullName evidence="1">Uncharacterized protein</fullName>
    </submittedName>
</protein>
<proteinExistence type="predicted"/>
<accession>A0ABU7S353</accession>
<dbReference type="EMBL" id="JAZGQK010000032">
    <property type="protein sequence ID" value="MEE6262854.1"/>
    <property type="molecule type" value="Genomic_DNA"/>
</dbReference>
<dbReference type="RefSeq" id="WP_331217794.1">
    <property type="nucleotide sequence ID" value="NZ_JAZGQK010000032.1"/>
</dbReference>
<keyword evidence="2" id="KW-1185">Reference proteome</keyword>
<dbReference type="Proteomes" id="UP001332243">
    <property type="component" value="Unassembled WGS sequence"/>
</dbReference>
<reference evidence="1 2" key="1">
    <citation type="submission" date="2024-01" db="EMBL/GenBank/DDBJ databases">
        <title>Genome insights into Plantactinospora sonchi sp. nov.</title>
        <authorList>
            <person name="Wang L."/>
        </authorList>
    </citation>
    <scope>NUCLEOTIDE SEQUENCE [LARGE SCALE GENOMIC DNA]</scope>
    <source>
        <strain evidence="1 2">NEAU-QY2</strain>
    </source>
</reference>
<comment type="caution">
    <text evidence="1">The sequence shown here is derived from an EMBL/GenBank/DDBJ whole genome shotgun (WGS) entry which is preliminary data.</text>
</comment>